<dbReference type="Proteomes" id="UP001420932">
    <property type="component" value="Unassembled WGS sequence"/>
</dbReference>
<protein>
    <submittedName>
        <fullName evidence="1">Uncharacterized protein</fullName>
    </submittedName>
</protein>
<sequence>MGMEERLSAQEAQMAEVLRLLREQTATLTALTSAREPMTVTIPAETAVVPVVPQTPVQGIVGEATTETATTVVAPLETSTLTPPPTTMNQVIATPTTETPSTFVLSPEAKLLREFLKFKPDFFHGGGDPEVAGRWILSHQRFHKLMRNDEEGASTTVRAV</sequence>
<gene>
    <name evidence="1" type="ORF">Syun_012637</name>
</gene>
<proteinExistence type="predicted"/>
<comment type="caution">
    <text evidence="1">The sequence shown here is derived from an EMBL/GenBank/DDBJ whole genome shotgun (WGS) entry which is preliminary data.</text>
</comment>
<accession>A0AAP0K255</accession>
<evidence type="ECO:0000313" key="2">
    <source>
        <dbReference type="Proteomes" id="UP001420932"/>
    </source>
</evidence>
<reference evidence="1 2" key="1">
    <citation type="submission" date="2024-01" db="EMBL/GenBank/DDBJ databases">
        <title>Genome assemblies of Stephania.</title>
        <authorList>
            <person name="Yang L."/>
        </authorList>
    </citation>
    <scope>NUCLEOTIDE SEQUENCE [LARGE SCALE GENOMIC DNA]</scope>
    <source>
        <strain evidence="1">YNDBR</strain>
        <tissue evidence="1">Leaf</tissue>
    </source>
</reference>
<dbReference type="EMBL" id="JBBNAF010000005">
    <property type="protein sequence ID" value="KAK9143237.1"/>
    <property type="molecule type" value="Genomic_DNA"/>
</dbReference>
<evidence type="ECO:0000313" key="1">
    <source>
        <dbReference type="EMBL" id="KAK9143237.1"/>
    </source>
</evidence>
<keyword evidence="2" id="KW-1185">Reference proteome</keyword>
<organism evidence="1 2">
    <name type="scientific">Stephania yunnanensis</name>
    <dbReference type="NCBI Taxonomy" id="152371"/>
    <lineage>
        <taxon>Eukaryota</taxon>
        <taxon>Viridiplantae</taxon>
        <taxon>Streptophyta</taxon>
        <taxon>Embryophyta</taxon>
        <taxon>Tracheophyta</taxon>
        <taxon>Spermatophyta</taxon>
        <taxon>Magnoliopsida</taxon>
        <taxon>Ranunculales</taxon>
        <taxon>Menispermaceae</taxon>
        <taxon>Menispermoideae</taxon>
        <taxon>Cissampelideae</taxon>
        <taxon>Stephania</taxon>
    </lineage>
</organism>
<dbReference type="AlphaFoldDB" id="A0AAP0K255"/>
<name>A0AAP0K255_9MAGN</name>